<sequence>MLDDLEVNNIQYYQTRLINKDSKEENGNYKLANIVGRINCLDYDKSELVMRDDGSIKFIDKLVFQYFDNKDSLEIFRLAKFLPIVIVSDKIKKKLEKHKFTGIVFYKPEDYSL</sequence>
<feature type="domain" description="Immunity MXAN-0049 protein" evidence="1">
    <location>
        <begin position="3"/>
        <end position="107"/>
    </location>
</feature>
<keyword evidence="3" id="KW-1185">Reference proteome</keyword>
<accession>A0A853IA02</accession>
<proteinExistence type="predicted"/>
<dbReference type="Pfam" id="PF07791">
    <property type="entry name" value="Imm11"/>
    <property type="match status" value="1"/>
</dbReference>
<evidence type="ECO:0000313" key="3">
    <source>
        <dbReference type="Proteomes" id="UP000569732"/>
    </source>
</evidence>
<evidence type="ECO:0000313" key="2">
    <source>
        <dbReference type="EMBL" id="NYZ70113.1"/>
    </source>
</evidence>
<dbReference type="AlphaFoldDB" id="A0A853IA02"/>
<dbReference type="RefSeq" id="WP_180572046.1">
    <property type="nucleotide sequence ID" value="NZ_JACCKB010000274.1"/>
</dbReference>
<name>A0A853IA02_9GAMM</name>
<dbReference type="EMBL" id="JACCKB010000274">
    <property type="protein sequence ID" value="NYZ70113.1"/>
    <property type="molecule type" value="Genomic_DNA"/>
</dbReference>
<dbReference type="Proteomes" id="UP000569732">
    <property type="component" value="Unassembled WGS sequence"/>
</dbReference>
<protein>
    <recommendedName>
        <fullName evidence="1">Immunity MXAN-0049 protein domain-containing protein</fullName>
    </recommendedName>
</protein>
<organism evidence="2 3">
    <name type="scientific">Spartinivicinus marinus</name>
    <dbReference type="NCBI Taxonomy" id="2994442"/>
    <lineage>
        <taxon>Bacteria</taxon>
        <taxon>Pseudomonadati</taxon>
        <taxon>Pseudomonadota</taxon>
        <taxon>Gammaproteobacteria</taxon>
        <taxon>Oceanospirillales</taxon>
        <taxon>Zooshikellaceae</taxon>
        <taxon>Spartinivicinus</taxon>
    </lineage>
</organism>
<reference evidence="2 3" key="1">
    <citation type="submission" date="2020-07" db="EMBL/GenBank/DDBJ databases">
        <title>Endozoicomonas sp. nov., isolated from sediment.</title>
        <authorList>
            <person name="Gu T."/>
        </authorList>
    </citation>
    <scope>NUCLEOTIDE SEQUENCE [LARGE SCALE GENOMIC DNA]</scope>
    <source>
        <strain evidence="2 3">SM1973</strain>
    </source>
</reference>
<evidence type="ECO:0000259" key="1">
    <source>
        <dbReference type="Pfam" id="PF07791"/>
    </source>
</evidence>
<gene>
    <name evidence="2" type="ORF">H0A36_29300</name>
</gene>
<dbReference type="InterPro" id="IPR012433">
    <property type="entry name" value="Imm11"/>
</dbReference>
<comment type="caution">
    <text evidence="2">The sequence shown here is derived from an EMBL/GenBank/DDBJ whole genome shotgun (WGS) entry which is preliminary data.</text>
</comment>